<organism evidence="1 2">
    <name type="scientific">Methylobacterium crusticola</name>
    <dbReference type="NCBI Taxonomy" id="1697972"/>
    <lineage>
        <taxon>Bacteria</taxon>
        <taxon>Pseudomonadati</taxon>
        <taxon>Pseudomonadota</taxon>
        <taxon>Alphaproteobacteria</taxon>
        <taxon>Hyphomicrobiales</taxon>
        <taxon>Methylobacteriaceae</taxon>
        <taxon>Methylobacterium</taxon>
    </lineage>
</organism>
<name>A0ABQ4QV69_9HYPH</name>
<reference evidence="1" key="1">
    <citation type="journal article" date="2021" name="Front. Microbiol.">
        <title>Comprehensive Comparative Genomics and Phenotyping of Methylobacterium Species.</title>
        <authorList>
            <person name="Alessa O."/>
            <person name="Ogura Y."/>
            <person name="Fujitani Y."/>
            <person name="Takami H."/>
            <person name="Hayashi T."/>
            <person name="Sahin N."/>
            <person name="Tani A."/>
        </authorList>
    </citation>
    <scope>NUCLEOTIDE SEQUENCE</scope>
    <source>
        <strain evidence="1">KCTC 52305</strain>
    </source>
</reference>
<keyword evidence="2" id="KW-1185">Reference proteome</keyword>
<sequence length="44" mass="4844">MPASLKSMFECVNNSNPEQNDKIRGHVASIIRKLIQSQSSKKAG</sequence>
<dbReference type="EMBL" id="BPQH01000005">
    <property type="protein sequence ID" value="GJD49258.1"/>
    <property type="molecule type" value="Genomic_DNA"/>
</dbReference>
<dbReference type="Proteomes" id="UP001055167">
    <property type="component" value="Unassembled WGS sequence"/>
</dbReference>
<evidence type="ECO:0000313" key="2">
    <source>
        <dbReference type="Proteomes" id="UP001055167"/>
    </source>
</evidence>
<comment type="caution">
    <text evidence="1">The sequence shown here is derived from an EMBL/GenBank/DDBJ whole genome shotgun (WGS) entry which is preliminary data.</text>
</comment>
<reference evidence="1" key="2">
    <citation type="submission" date="2021-08" db="EMBL/GenBank/DDBJ databases">
        <authorList>
            <person name="Tani A."/>
            <person name="Ola A."/>
            <person name="Ogura Y."/>
            <person name="Katsura K."/>
            <person name="Hayashi T."/>
        </authorList>
    </citation>
    <scope>NUCLEOTIDE SEQUENCE</scope>
    <source>
        <strain evidence="1">KCTC 52305</strain>
    </source>
</reference>
<evidence type="ECO:0000313" key="1">
    <source>
        <dbReference type="EMBL" id="GJD49258.1"/>
    </source>
</evidence>
<gene>
    <name evidence="1" type="ORF">OPKNFCMD_1988</name>
</gene>
<protein>
    <submittedName>
        <fullName evidence="1">Uncharacterized protein</fullName>
    </submittedName>
</protein>
<accession>A0ABQ4QV69</accession>
<proteinExistence type="predicted"/>